<keyword evidence="2" id="KW-0853">WD repeat</keyword>
<protein>
    <recommendedName>
        <fullName evidence="6">methylated diphthine methylhydrolase</fullName>
        <ecNumber evidence="6">3.1.1.97</ecNumber>
    </recommendedName>
</protein>
<dbReference type="EC" id="3.1.1.97" evidence="6"/>
<evidence type="ECO:0000256" key="2">
    <source>
        <dbReference type="ARBA" id="ARBA00022574"/>
    </source>
</evidence>
<evidence type="ECO:0000256" key="6">
    <source>
        <dbReference type="ARBA" id="ARBA00039131"/>
    </source>
</evidence>
<keyword evidence="3" id="KW-0677">Repeat</keyword>
<comment type="pathway">
    <text evidence="1">Protein modification; peptidyl-diphthamide biosynthesis.</text>
</comment>
<evidence type="ECO:0000256" key="4">
    <source>
        <dbReference type="ARBA" id="ARBA00022801"/>
    </source>
</evidence>
<dbReference type="InterPro" id="IPR001680">
    <property type="entry name" value="WD40_rpt"/>
</dbReference>
<dbReference type="InterPro" id="IPR015943">
    <property type="entry name" value="WD40/YVTN_repeat-like_dom_sf"/>
</dbReference>
<dbReference type="InterPro" id="IPR036322">
    <property type="entry name" value="WD40_repeat_dom_sf"/>
</dbReference>
<dbReference type="SMART" id="SM00320">
    <property type="entry name" value="WD40"/>
    <property type="match status" value="3"/>
</dbReference>
<dbReference type="Proteomes" id="UP000292957">
    <property type="component" value="Unassembled WGS sequence"/>
</dbReference>
<dbReference type="EMBL" id="ML143387">
    <property type="protein sequence ID" value="TBU35248.1"/>
    <property type="molecule type" value="Genomic_DNA"/>
</dbReference>
<evidence type="ECO:0000256" key="8">
    <source>
        <dbReference type="SAM" id="MobiDB-lite"/>
    </source>
</evidence>
<dbReference type="PANTHER" id="PTHR46042:SF1">
    <property type="entry name" value="DIPHTHINE METHYLTRANSFERASE"/>
    <property type="match status" value="1"/>
</dbReference>
<dbReference type="PANTHER" id="PTHR46042">
    <property type="entry name" value="DIPHTHINE METHYLTRANSFERASE"/>
    <property type="match status" value="1"/>
</dbReference>
<evidence type="ECO:0000256" key="5">
    <source>
        <dbReference type="ARBA" id="ARBA00038092"/>
    </source>
</evidence>
<dbReference type="Gene3D" id="2.130.10.10">
    <property type="entry name" value="YVTN repeat-like/Quinoprotein amine dehydrogenase"/>
    <property type="match status" value="1"/>
</dbReference>
<dbReference type="GO" id="GO:0005737">
    <property type="term" value="C:cytoplasm"/>
    <property type="evidence" value="ECO:0007669"/>
    <property type="project" value="TreeGrafter"/>
</dbReference>
<keyword evidence="4" id="KW-0378">Hydrolase</keyword>
<sequence>MPGFDTEWPADSTEFCPHPSARDIFVCGTYKLEQYQDSSLDGPGTPDEEGVIDSHRGKPQVRRGKCLLFRVHENDQLTFLHETSLPAILDMKWCHRAPTVSPLLAIADSEGHVTLHELRNEESRLHQLQSISCASSDRLCLSLDWSNRRIPTEGLGDLIVSLSSGSLSLLRPGDEGLVEADSWHAHDYEPWIAAWDYWNTNVVYSGGDDLKMKGWDVRQGGDQPTFTNKRFDAGVTTIQCHPYIEHLLAVGSYDNTVRLFDTRKPLVPLVQVDVGGGAWRVKWHPSETRKNDLLVACMHDGFKVVRFDTGKGNATTVSSTEIVQRFHKHTSLAYGVDWSFAEDGESAGTLVASCSFYDHTLHLWRA</sequence>
<dbReference type="OrthoDB" id="1930760at2759"/>
<proteinExistence type="inferred from homology"/>
<reference evidence="9" key="1">
    <citation type="submission" date="2019-01" db="EMBL/GenBank/DDBJ databases">
        <title>Draft genome sequences of three monokaryotic isolates of the white-rot basidiomycete fungus Dichomitus squalens.</title>
        <authorList>
            <consortium name="DOE Joint Genome Institute"/>
            <person name="Lopez S.C."/>
            <person name="Andreopoulos B."/>
            <person name="Pangilinan J."/>
            <person name="Lipzen A."/>
            <person name="Riley R."/>
            <person name="Ahrendt S."/>
            <person name="Ng V."/>
            <person name="Barry K."/>
            <person name="Daum C."/>
            <person name="Grigoriev I.V."/>
            <person name="Hilden K.S."/>
            <person name="Makela M.R."/>
            <person name="de Vries R.P."/>
        </authorList>
    </citation>
    <scope>NUCLEOTIDE SEQUENCE [LARGE SCALE GENOMIC DNA]</scope>
    <source>
        <strain evidence="9">OM18370.1</strain>
    </source>
</reference>
<comment type="catalytic activity">
    <reaction evidence="7">
        <text>diphthine methyl ester-[translation elongation factor 2] + H2O = diphthine-[translation elongation factor 2] + methanol + H(+)</text>
        <dbReference type="Rhea" id="RHEA:42656"/>
        <dbReference type="Rhea" id="RHEA-COMP:10172"/>
        <dbReference type="Rhea" id="RHEA-COMP:10173"/>
        <dbReference type="ChEBI" id="CHEBI:15377"/>
        <dbReference type="ChEBI" id="CHEBI:15378"/>
        <dbReference type="ChEBI" id="CHEBI:17790"/>
        <dbReference type="ChEBI" id="CHEBI:79005"/>
        <dbReference type="ChEBI" id="CHEBI:82696"/>
        <dbReference type="EC" id="3.1.1.97"/>
    </reaction>
</comment>
<evidence type="ECO:0000256" key="7">
    <source>
        <dbReference type="ARBA" id="ARBA00047551"/>
    </source>
</evidence>
<dbReference type="GO" id="GO:0061685">
    <property type="term" value="F:diphthine methylesterase activity"/>
    <property type="evidence" value="ECO:0007669"/>
    <property type="project" value="UniProtKB-EC"/>
</dbReference>
<organism evidence="9">
    <name type="scientific">Dichomitus squalens</name>
    <dbReference type="NCBI Taxonomy" id="114155"/>
    <lineage>
        <taxon>Eukaryota</taxon>
        <taxon>Fungi</taxon>
        <taxon>Dikarya</taxon>
        <taxon>Basidiomycota</taxon>
        <taxon>Agaricomycotina</taxon>
        <taxon>Agaricomycetes</taxon>
        <taxon>Polyporales</taxon>
        <taxon>Polyporaceae</taxon>
        <taxon>Dichomitus</taxon>
    </lineage>
</organism>
<evidence type="ECO:0000256" key="3">
    <source>
        <dbReference type="ARBA" id="ARBA00022737"/>
    </source>
</evidence>
<feature type="region of interest" description="Disordered" evidence="8">
    <location>
        <begin position="37"/>
        <end position="56"/>
    </location>
</feature>
<evidence type="ECO:0000256" key="1">
    <source>
        <dbReference type="ARBA" id="ARBA00005156"/>
    </source>
</evidence>
<dbReference type="AlphaFoldDB" id="A0A4Q9N5H5"/>
<evidence type="ECO:0000313" key="9">
    <source>
        <dbReference type="EMBL" id="TBU35248.1"/>
    </source>
</evidence>
<dbReference type="SUPFAM" id="SSF50978">
    <property type="entry name" value="WD40 repeat-like"/>
    <property type="match status" value="1"/>
</dbReference>
<dbReference type="GO" id="GO:0017183">
    <property type="term" value="P:protein histidyl modification to diphthamide"/>
    <property type="evidence" value="ECO:0007669"/>
    <property type="project" value="TreeGrafter"/>
</dbReference>
<gene>
    <name evidence="9" type="ORF">BD311DRAFT_860782</name>
</gene>
<dbReference type="InterPro" id="IPR052415">
    <property type="entry name" value="Diphthine_MTase"/>
</dbReference>
<accession>A0A4Q9N5H5</accession>
<name>A0A4Q9N5H5_9APHY</name>
<comment type="similarity">
    <text evidence="5">Belongs to the DPH7 family.</text>
</comment>